<dbReference type="EMBL" id="HBEX01001558">
    <property type="protein sequence ID" value="CAD8596203.1"/>
    <property type="molecule type" value="Transcribed_RNA"/>
</dbReference>
<feature type="region of interest" description="Disordered" evidence="1">
    <location>
        <begin position="87"/>
        <end position="106"/>
    </location>
</feature>
<feature type="region of interest" description="Disordered" evidence="1">
    <location>
        <begin position="374"/>
        <end position="448"/>
    </location>
</feature>
<protein>
    <submittedName>
        <fullName evidence="2">Uncharacterized protein</fullName>
    </submittedName>
</protein>
<reference evidence="2" key="1">
    <citation type="submission" date="2021-01" db="EMBL/GenBank/DDBJ databases">
        <authorList>
            <person name="Corre E."/>
            <person name="Pelletier E."/>
            <person name="Niang G."/>
            <person name="Scheremetjew M."/>
            <person name="Finn R."/>
            <person name="Kale V."/>
            <person name="Holt S."/>
            <person name="Cochrane G."/>
            <person name="Meng A."/>
            <person name="Brown T."/>
            <person name="Cohen L."/>
        </authorList>
    </citation>
    <scope>NUCLEOTIDE SEQUENCE</scope>
</reference>
<feature type="compositionally biased region" description="Polar residues" evidence="1">
    <location>
        <begin position="382"/>
        <end position="395"/>
    </location>
</feature>
<gene>
    <name evidence="2" type="ORF">AGLA0713_LOCUS1031</name>
</gene>
<evidence type="ECO:0000256" key="1">
    <source>
        <dbReference type="SAM" id="MobiDB-lite"/>
    </source>
</evidence>
<feature type="region of interest" description="Disordered" evidence="1">
    <location>
        <begin position="164"/>
        <end position="337"/>
    </location>
</feature>
<sequence length="448" mass="51405">MPSTDDTRSPLAKLCYEAGSSLDEALLLEEEEFVQLSKEIVGNSVLEHARVLKQWRHCRMEALVRQEVEKELVDAIEIGCDEDCAEQEQQQYQTPPKNLQQQYPQKAARAEWEEEYYRQKELHKLQEQALQEDEHSQQKNTNNTAMGDDWQKYLRTQIQKEMSQLGGGAPNVVEADTPPSEPASGTLSGSTWSSEDEDDDTNGIPSQIFEHDQEEYYTEVNHHRRSPRRLYEDHHHEQQHDDDEEEQDRRRRHRRQHGRPREDRDIDRHYRRHREDDHDDGDYDSPRRRSSGGRRHRSHQDDRHRRRSGRQDIDDIVSSFDELTSEEEDNQSEAGATVYSKQVKVAVDTAASMFADVVSVFDQGVNFLFNGSQAPTHPDASTVLNNSKLSSDNNGTKVSASRTSSSKSTGHLGRKRRSGTNPPKGARRISGGTSTRSAPRGMMKRSGF</sequence>
<feature type="compositionally biased region" description="Low complexity" evidence="1">
    <location>
        <begin position="396"/>
        <end position="409"/>
    </location>
</feature>
<feature type="region of interest" description="Disordered" evidence="1">
    <location>
        <begin position="126"/>
        <end position="148"/>
    </location>
</feature>
<dbReference type="AlphaFoldDB" id="A0A7S0KY03"/>
<evidence type="ECO:0000313" key="2">
    <source>
        <dbReference type="EMBL" id="CAD8596203.1"/>
    </source>
</evidence>
<feature type="compositionally biased region" description="Polar residues" evidence="1">
    <location>
        <begin position="183"/>
        <end position="192"/>
    </location>
</feature>
<feature type="compositionally biased region" description="Basic and acidic residues" evidence="1">
    <location>
        <begin position="229"/>
        <end position="239"/>
    </location>
</feature>
<feature type="compositionally biased region" description="Basic and acidic residues" evidence="1">
    <location>
        <begin position="299"/>
        <end position="313"/>
    </location>
</feature>
<accession>A0A7S0KY03</accession>
<feature type="compositionally biased region" description="Polar residues" evidence="1">
    <location>
        <begin position="94"/>
        <end position="104"/>
    </location>
</feature>
<feature type="compositionally biased region" description="Basic and acidic residues" evidence="1">
    <location>
        <begin position="126"/>
        <end position="137"/>
    </location>
</feature>
<name>A0A7S0KY03_9STRA</name>
<proteinExistence type="predicted"/>
<organism evidence="2">
    <name type="scientific">Asterionellopsis glacialis</name>
    <dbReference type="NCBI Taxonomy" id="33640"/>
    <lineage>
        <taxon>Eukaryota</taxon>
        <taxon>Sar</taxon>
        <taxon>Stramenopiles</taxon>
        <taxon>Ochrophyta</taxon>
        <taxon>Bacillariophyta</taxon>
        <taxon>Fragilariophyceae</taxon>
        <taxon>Fragilariophycidae</taxon>
        <taxon>Fragilariales</taxon>
        <taxon>Fragilariaceae</taxon>
        <taxon>Asterionellopsis</taxon>
    </lineage>
</organism>
<feature type="compositionally biased region" description="Basic and acidic residues" evidence="1">
    <location>
        <begin position="259"/>
        <end position="276"/>
    </location>
</feature>
<feature type="compositionally biased region" description="Basic residues" evidence="1">
    <location>
        <begin position="288"/>
        <end position="298"/>
    </location>
</feature>